<dbReference type="EC" id="6.1.1.5" evidence="10"/>
<gene>
    <name evidence="10" type="primary">ileS</name>
    <name evidence="14" type="ORF">C4532_06500</name>
</gene>
<evidence type="ECO:0000256" key="3">
    <source>
        <dbReference type="ARBA" id="ARBA00022598"/>
    </source>
</evidence>
<dbReference type="InterPro" id="IPR010663">
    <property type="entry name" value="Znf_FPG/IleRS"/>
</dbReference>
<feature type="short sequence motif" description="'HIGH' region" evidence="10">
    <location>
        <begin position="66"/>
        <end position="76"/>
    </location>
</feature>
<dbReference type="PRINTS" id="PR00984">
    <property type="entry name" value="TRNASYNTHILE"/>
</dbReference>
<keyword evidence="10" id="KW-0862">Zinc</keyword>
<keyword evidence="6 10" id="KW-0648">Protein biosynthesis</keyword>
<dbReference type="Gene3D" id="1.10.10.830">
    <property type="entry name" value="Ile-tRNA synthetase CP2 domain-like"/>
    <property type="match status" value="1"/>
</dbReference>
<feature type="domain" description="Aminoacyl-tRNA synthetase class Ia" evidence="11">
    <location>
        <begin position="37"/>
        <end position="645"/>
    </location>
</feature>
<reference evidence="14 15" key="1">
    <citation type="journal article" date="2017" name="ISME J.">
        <title>Energy and carbon metabolisms in a deep terrestrial subsurface fluid microbial community.</title>
        <authorList>
            <person name="Momper L."/>
            <person name="Jungbluth S.P."/>
            <person name="Lee M.D."/>
            <person name="Amend J.P."/>
        </authorList>
    </citation>
    <scope>NUCLEOTIDE SEQUENCE [LARGE SCALE GENOMIC DNA]</scope>
    <source>
        <strain evidence="14">SURF_17</strain>
    </source>
</reference>
<comment type="similarity">
    <text evidence="1 10">Belongs to the class-I aminoacyl-tRNA synthetase family. IleS type 1 subfamily.</text>
</comment>
<keyword evidence="7 10" id="KW-0030">Aminoacyl-tRNA synthetase</keyword>
<dbReference type="PROSITE" id="PS00178">
    <property type="entry name" value="AA_TRNA_LIGASE_I"/>
    <property type="match status" value="1"/>
</dbReference>
<feature type="binding site" evidence="10">
    <location>
        <position position="907"/>
    </location>
    <ligand>
        <name>Zn(2+)</name>
        <dbReference type="ChEBI" id="CHEBI:29105"/>
    </ligand>
</feature>
<feature type="short sequence motif" description="'KMSKS' region" evidence="10">
    <location>
        <begin position="606"/>
        <end position="610"/>
    </location>
</feature>
<keyword evidence="2 10" id="KW-0963">Cytoplasm</keyword>
<organism evidence="14 15">
    <name type="scientific">Candidatus Abyssobacteria bacterium SURF_17</name>
    <dbReference type="NCBI Taxonomy" id="2093361"/>
    <lineage>
        <taxon>Bacteria</taxon>
        <taxon>Pseudomonadati</taxon>
        <taxon>Candidatus Hydrogenedentota</taxon>
        <taxon>Candidatus Abyssobacteria</taxon>
    </lineage>
</organism>
<dbReference type="InterPro" id="IPR001412">
    <property type="entry name" value="aa-tRNA-synth_I_CS"/>
</dbReference>
<dbReference type="Gene3D" id="3.90.740.10">
    <property type="entry name" value="Valyl/Leucyl/Isoleucyl-tRNA synthetase, editing domain"/>
    <property type="match status" value="1"/>
</dbReference>
<dbReference type="FunFam" id="3.40.50.620:FF:000152">
    <property type="entry name" value="Isoleucine--tRNA ligase"/>
    <property type="match status" value="1"/>
</dbReference>
<accession>A0A419F1N7</accession>
<dbReference type="FunFam" id="1.10.730.20:FF:000001">
    <property type="entry name" value="Isoleucine--tRNA ligase"/>
    <property type="match status" value="1"/>
</dbReference>
<evidence type="ECO:0000256" key="9">
    <source>
        <dbReference type="ARBA" id="ARBA00048359"/>
    </source>
</evidence>
<dbReference type="InterPro" id="IPR014729">
    <property type="entry name" value="Rossmann-like_a/b/a_fold"/>
</dbReference>
<evidence type="ECO:0000256" key="1">
    <source>
        <dbReference type="ARBA" id="ARBA00006887"/>
    </source>
</evidence>
<dbReference type="GO" id="GO:0006428">
    <property type="term" value="P:isoleucyl-tRNA aminoacylation"/>
    <property type="evidence" value="ECO:0007669"/>
    <property type="project" value="UniProtKB-UniRule"/>
</dbReference>
<comment type="domain">
    <text evidence="10">IleRS has two distinct active sites: one for aminoacylation and one for editing. The misactivated valine is translocated from the active site to the editing site, which sterically excludes the correctly activated isoleucine. The single editing site contains two valyl binding pockets, one specific for each substrate (Val-AMP or Val-tRNA(Ile)).</text>
</comment>
<dbReference type="NCBIfam" id="TIGR00392">
    <property type="entry name" value="ileS"/>
    <property type="match status" value="1"/>
</dbReference>
<feature type="binding site" evidence="10">
    <location>
        <position position="565"/>
    </location>
    <ligand>
        <name>L-isoleucyl-5'-AMP</name>
        <dbReference type="ChEBI" id="CHEBI:178002"/>
    </ligand>
</feature>
<keyword evidence="10" id="KW-0479">Metal-binding</keyword>
<evidence type="ECO:0000313" key="14">
    <source>
        <dbReference type="EMBL" id="RJP72133.1"/>
    </source>
</evidence>
<evidence type="ECO:0000256" key="5">
    <source>
        <dbReference type="ARBA" id="ARBA00022840"/>
    </source>
</evidence>
<evidence type="ECO:0000256" key="8">
    <source>
        <dbReference type="ARBA" id="ARBA00025217"/>
    </source>
</evidence>
<dbReference type="GO" id="GO:0000049">
    <property type="term" value="F:tRNA binding"/>
    <property type="evidence" value="ECO:0007669"/>
    <property type="project" value="InterPro"/>
</dbReference>
<evidence type="ECO:0000256" key="4">
    <source>
        <dbReference type="ARBA" id="ARBA00022741"/>
    </source>
</evidence>
<evidence type="ECO:0000256" key="10">
    <source>
        <dbReference type="HAMAP-Rule" id="MF_02002"/>
    </source>
</evidence>
<evidence type="ECO:0000256" key="2">
    <source>
        <dbReference type="ARBA" id="ARBA00022490"/>
    </source>
</evidence>
<feature type="binding site" evidence="10">
    <location>
        <position position="609"/>
    </location>
    <ligand>
        <name>ATP</name>
        <dbReference type="ChEBI" id="CHEBI:30616"/>
    </ligand>
</feature>
<proteinExistence type="inferred from homology"/>
<comment type="subunit">
    <text evidence="10">Monomer.</text>
</comment>
<comment type="subcellular location">
    <subcellularLocation>
        <location evidence="10">Cytoplasm</location>
    </subcellularLocation>
</comment>
<dbReference type="SUPFAM" id="SSF52374">
    <property type="entry name" value="Nucleotidylyl transferase"/>
    <property type="match status" value="1"/>
</dbReference>
<evidence type="ECO:0000259" key="12">
    <source>
        <dbReference type="Pfam" id="PF06827"/>
    </source>
</evidence>
<feature type="domain" description="Zinc finger FPG/IleRS-type" evidence="12">
    <location>
        <begin position="904"/>
        <end position="931"/>
    </location>
</feature>
<dbReference type="SUPFAM" id="SSF47323">
    <property type="entry name" value="Anticodon-binding domain of a subclass of class I aminoacyl-tRNA synthetases"/>
    <property type="match status" value="1"/>
</dbReference>
<dbReference type="SUPFAM" id="SSF50677">
    <property type="entry name" value="ValRS/IleRS/LeuRS editing domain"/>
    <property type="match status" value="1"/>
</dbReference>
<name>A0A419F1N7_9BACT</name>
<dbReference type="CDD" id="cd00818">
    <property type="entry name" value="IleRS_core"/>
    <property type="match status" value="1"/>
</dbReference>
<keyword evidence="4 10" id="KW-0547">Nucleotide-binding</keyword>
<dbReference type="GO" id="GO:0002161">
    <property type="term" value="F:aminoacyl-tRNA deacylase activity"/>
    <property type="evidence" value="ECO:0007669"/>
    <property type="project" value="InterPro"/>
</dbReference>
<dbReference type="InterPro" id="IPR013155">
    <property type="entry name" value="M/V/L/I-tRNA-synth_anticd-bd"/>
</dbReference>
<dbReference type="EMBL" id="QZKI01000049">
    <property type="protein sequence ID" value="RJP72133.1"/>
    <property type="molecule type" value="Genomic_DNA"/>
</dbReference>
<evidence type="ECO:0000256" key="7">
    <source>
        <dbReference type="ARBA" id="ARBA00023146"/>
    </source>
</evidence>
<dbReference type="GO" id="GO:0004822">
    <property type="term" value="F:isoleucine-tRNA ligase activity"/>
    <property type="evidence" value="ECO:0007669"/>
    <property type="project" value="UniProtKB-UniRule"/>
</dbReference>
<comment type="cofactor">
    <cofactor evidence="10">
        <name>Zn(2+)</name>
        <dbReference type="ChEBI" id="CHEBI:29105"/>
    </cofactor>
    <text evidence="10">Binds 1 zinc ion per subunit.</text>
</comment>
<protein>
    <recommendedName>
        <fullName evidence="10">Isoleucine--tRNA ligase</fullName>
        <ecNumber evidence="10">6.1.1.5</ecNumber>
    </recommendedName>
    <alternativeName>
        <fullName evidence="10">Isoleucyl-tRNA synthetase</fullName>
        <shortName evidence="10">IleRS</shortName>
    </alternativeName>
</protein>
<evidence type="ECO:0000313" key="15">
    <source>
        <dbReference type="Proteomes" id="UP000285961"/>
    </source>
</evidence>
<dbReference type="InterPro" id="IPR023585">
    <property type="entry name" value="Ile-tRNA-ligase_type1"/>
</dbReference>
<dbReference type="AlphaFoldDB" id="A0A419F1N7"/>
<evidence type="ECO:0000259" key="11">
    <source>
        <dbReference type="Pfam" id="PF00133"/>
    </source>
</evidence>
<feature type="domain" description="Methionyl/Valyl/Leucyl/Isoleucyl-tRNA synthetase anticodon-binding" evidence="13">
    <location>
        <begin position="689"/>
        <end position="847"/>
    </location>
</feature>
<dbReference type="Gene3D" id="1.10.730.20">
    <property type="match status" value="1"/>
</dbReference>
<dbReference type="Pfam" id="PF06827">
    <property type="entry name" value="zf-FPG_IleRS"/>
    <property type="match status" value="1"/>
</dbReference>
<dbReference type="Pfam" id="PF08264">
    <property type="entry name" value="Anticodon_1"/>
    <property type="match status" value="1"/>
</dbReference>
<keyword evidence="5 10" id="KW-0067">ATP-binding</keyword>
<dbReference type="GO" id="GO:0005524">
    <property type="term" value="F:ATP binding"/>
    <property type="evidence" value="ECO:0007669"/>
    <property type="project" value="UniProtKB-UniRule"/>
</dbReference>
<dbReference type="Proteomes" id="UP000285961">
    <property type="component" value="Unassembled WGS sequence"/>
</dbReference>
<dbReference type="InterPro" id="IPR009080">
    <property type="entry name" value="tRNAsynth_Ia_anticodon-bd"/>
</dbReference>
<evidence type="ECO:0000259" key="13">
    <source>
        <dbReference type="Pfam" id="PF08264"/>
    </source>
</evidence>
<dbReference type="CDD" id="cd07960">
    <property type="entry name" value="Anticodon_Ia_Ile_BEm"/>
    <property type="match status" value="1"/>
</dbReference>
<comment type="caution">
    <text evidence="14">The sequence shown here is derived from an EMBL/GenBank/DDBJ whole genome shotgun (WGS) entry which is preliminary data.</text>
</comment>
<sequence length="939" mass="107187">MTKAVKNGEKDYAGTLNLPKTSFPMKANLPKREPELVAFWKESRVYEEIRRRMAGSQKFVLHDGPPYANGDIHLGTALNKILKDFIVKYKTMKGLDAPFVPGYDCHGLPIEFKVLSELGEEGRSLPKSEIRKRCSQYALKYVDIMTSDFERLGVFGEWEHPYLTLSRTYEEKILTVFGEMYEQGYIYRGLKPITWCPTCRTALAEAEVEYADHTSPSIYVKFEVVEGLEGLGKKVYILIWTTTPWTLPANLATCVHPHFDYVAVEVESEIYIVAEYLKAAVLEQIGVDGQAKVVRRFKGSELEGVRYRHPFVDRMNPVIVGEHVTLEQGTGLVHTAPGHGQEDYVVGLKYGLPVYSPVDDDGRFTDAVGRFKGRNVFEANDEIVALLRENGALLQNEGIVHQYPHCWRCSNPIIFRATPQWFITMETRSLRERALEEIRKVRWFPEWGEDRIYGMVANRPDWCISRQRSWGVPIPVLYCKKCGKEFFDPRAFEHLKELVRREGVDAWFTSAPSALLPEGTKCACGSSEFVKEEDILDVWFESGVSHRAVLETTEGLSFPADLYIEGSDQHRGWFQSSLLPSVAVKGVAPYRAVLTHGYVVTSDGKKMSKKLGNAIYPDEVIEKYGADVLRLWVASENFTQDIRVSFEILQRLADAYRRLRNTFKFLLSNLYDFYPERDAVPYERMDELDRWALHVLQQTIRRVTQAHEDYEFYTAFHTLYNYCTVSLSALYFDMLKDRLYTFSAGNPKRRSSQTALNYILHALTRMLAPTLSFTAEEAWRSIPNPNQPGLEPSVHLCSWPQVEPGFMDEELGNRWEHLLEIRAAVTKALEMARRDGWMGNSLEAKVVLYPKHSDEAAFLSLYEKVLPTVFIVSQTVLHSSGEALPESILVADDRVAVAVLKADGQKCKRCWNYRESVGASEEHPSLCDRCIQELGGADE</sequence>
<comment type="function">
    <text evidence="8 10">Catalyzes the attachment of isoleucine to tRNA(Ile). As IleRS can inadvertently accommodate and process structurally similar amino acids such as valine, to avoid such errors it has two additional distinct tRNA(Ile)-dependent editing activities. One activity is designated as 'pretransfer' editing and involves the hydrolysis of activated Val-AMP. The other activity is designated 'posttransfer' editing and involves deacylation of mischarged Val-tRNA(Ile).</text>
</comment>
<dbReference type="Pfam" id="PF00133">
    <property type="entry name" value="tRNA-synt_1"/>
    <property type="match status" value="1"/>
</dbReference>
<dbReference type="PANTHER" id="PTHR42765">
    <property type="entry name" value="SOLEUCYL-TRNA SYNTHETASE"/>
    <property type="match status" value="1"/>
</dbReference>
<feature type="binding site" evidence="10">
    <location>
        <position position="927"/>
    </location>
    <ligand>
        <name>Zn(2+)</name>
        <dbReference type="ChEBI" id="CHEBI:29105"/>
    </ligand>
</feature>
<dbReference type="InterPro" id="IPR050081">
    <property type="entry name" value="Ile-tRNA_ligase"/>
</dbReference>
<keyword evidence="3 10" id="KW-0436">Ligase</keyword>
<dbReference type="GO" id="GO:0008270">
    <property type="term" value="F:zinc ion binding"/>
    <property type="evidence" value="ECO:0007669"/>
    <property type="project" value="UniProtKB-UniRule"/>
</dbReference>
<feature type="binding site" evidence="10">
    <location>
        <position position="910"/>
    </location>
    <ligand>
        <name>Zn(2+)</name>
        <dbReference type="ChEBI" id="CHEBI:29105"/>
    </ligand>
</feature>
<dbReference type="InterPro" id="IPR002300">
    <property type="entry name" value="aa-tRNA-synth_Ia"/>
</dbReference>
<dbReference type="HAMAP" id="MF_02002">
    <property type="entry name" value="Ile_tRNA_synth_type1"/>
    <property type="match status" value="1"/>
</dbReference>
<evidence type="ECO:0000256" key="6">
    <source>
        <dbReference type="ARBA" id="ARBA00022917"/>
    </source>
</evidence>
<dbReference type="InterPro" id="IPR009008">
    <property type="entry name" value="Val/Leu/Ile-tRNA-synth_edit"/>
</dbReference>
<dbReference type="InterPro" id="IPR002301">
    <property type="entry name" value="Ile-tRNA-ligase"/>
</dbReference>
<dbReference type="PANTHER" id="PTHR42765:SF1">
    <property type="entry name" value="ISOLEUCINE--TRNA LIGASE, MITOCHONDRIAL"/>
    <property type="match status" value="1"/>
</dbReference>
<dbReference type="InterPro" id="IPR033708">
    <property type="entry name" value="Anticodon_Ile_BEm"/>
</dbReference>
<comment type="catalytic activity">
    <reaction evidence="9 10">
        <text>tRNA(Ile) + L-isoleucine + ATP = L-isoleucyl-tRNA(Ile) + AMP + diphosphate</text>
        <dbReference type="Rhea" id="RHEA:11060"/>
        <dbReference type="Rhea" id="RHEA-COMP:9666"/>
        <dbReference type="Rhea" id="RHEA-COMP:9695"/>
        <dbReference type="ChEBI" id="CHEBI:30616"/>
        <dbReference type="ChEBI" id="CHEBI:33019"/>
        <dbReference type="ChEBI" id="CHEBI:58045"/>
        <dbReference type="ChEBI" id="CHEBI:78442"/>
        <dbReference type="ChEBI" id="CHEBI:78528"/>
        <dbReference type="ChEBI" id="CHEBI:456215"/>
        <dbReference type="EC" id="6.1.1.5"/>
    </reaction>
</comment>
<dbReference type="Gene3D" id="3.40.50.620">
    <property type="entry name" value="HUPs"/>
    <property type="match status" value="2"/>
</dbReference>
<feature type="binding site" evidence="10">
    <location>
        <position position="930"/>
    </location>
    <ligand>
        <name>Zn(2+)</name>
        <dbReference type="ChEBI" id="CHEBI:29105"/>
    </ligand>
</feature>
<dbReference type="GO" id="GO:0005829">
    <property type="term" value="C:cytosol"/>
    <property type="evidence" value="ECO:0007669"/>
    <property type="project" value="TreeGrafter"/>
</dbReference>